<sequence length="80" mass="9257">MFSFIDDDHEKVKLSKTGKIENDNDREIARRVHSDVLAVSDGWYVLSVKLWNCDPARGRRRIMCGSESSYLLLEDVRLNS</sequence>
<organism evidence="1 4">
    <name type="scientific">Trichinella pseudospiralis</name>
    <name type="common">Parasitic roundworm</name>
    <dbReference type="NCBI Taxonomy" id="6337"/>
    <lineage>
        <taxon>Eukaryota</taxon>
        <taxon>Metazoa</taxon>
        <taxon>Ecdysozoa</taxon>
        <taxon>Nematoda</taxon>
        <taxon>Enoplea</taxon>
        <taxon>Dorylaimia</taxon>
        <taxon>Trichinellida</taxon>
        <taxon>Trichinellidae</taxon>
        <taxon>Trichinella</taxon>
    </lineage>
</organism>
<dbReference type="AlphaFoldDB" id="A0A0V0YI76"/>
<reference evidence="3 4" key="1">
    <citation type="submission" date="2015-01" db="EMBL/GenBank/DDBJ databases">
        <title>Evolution of Trichinella species and genotypes.</title>
        <authorList>
            <person name="Korhonen P.K."/>
            <person name="Edoardo P."/>
            <person name="Giuseppe L.R."/>
            <person name="Gasser R.B."/>
        </authorList>
    </citation>
    <scope>NUCLEOTIDE SEQUENCE [LARGE SCALE GENOMIC DNA]</scope>
    <source>
        <strain evidence="2">ISS13</strain>
        <strain evidence="1">ISS141</strain>
    </source>
</reference>
<dbReference type="Proteomes" id="UP000054815">
    <property type="component" value="Unassembled WGS sequence"/>
</dbReference>
<gene>
    <name evidence="2" type="ORF">T4A_4808</name>
    <name evidence="1" type="ORF">T4E_12059</name>
</gene>
<dbReference type="EMBL" id="JYDU01000012">
    <property type="protein sequence ID" value="KRX99788.1"/>
    <property type="molecule type" value="Genomic_DNA"/>
</dbReference>
<evidence type="ECO:0000313" key="1">
    <source>
        <dbReference type="EMBL" id="KRX99788.1"/>
    </source>
</evidence>
<dbReference type="EMBL" id="JYDR01000007">
    <property type="protein sequence ID" value="KRY77428.1"/>
    <property type="molecule type" value="Genomic_DNA"/>
</dbReference>
<evidence type="ECO:0000313" key="4">
    <source>
        <dbReference type="Proteomes" id="UP000054815"/>
    </source>
</evidence>
<protein>
    <submittedName>
        <fullName evidence="1">Uncharacterized protein</fullName>
    </submittedName>
</protein>
<dbReference type="Proteomes" id="UP000054632">
    <property type="component" value="Unassembled WGS sequence"/>
</dbReference>
<comment type="caution">
    <text evidence="1">The sequence shown here is derived from an EMBL/GenBank/DDBJ whole genome shotgun (WGS) entry which is preliminary data.</text>
</comment>
<proteinExistence type="predicted"/>
<accession>A0A0V0YI76</accession>
<evidence type="ECO:0000313" key="2">
    <source>
        <dbReference type="EMBL" id="KRY77428.1"/>
    </source>
</evidence>
<name>A0A0V0YI76_TRIPS</name>
<evidence type="ECO:0000313" key="3">
    <source>
        <dbReference type="Proteomes" id="UP000054632"/>
    </source>
</evidence>